<proteinExistence type="predicted"/>
<gene>
    <name evidence="1" type="ORF">HPB47_020979</name>
</gene>
<comment type="caution">
    <text evidence="1">The sequence shown here is derived from an EMBL/GenBank/DDBJ whole genome shotgun (WGS) entry which is preliminary data.</text>
</comment>
<evidence type="ECO:0000313" key="2">
    <source>
        <dbReference type="Proteomes" id="UP000805193"/>
    </source>
</evidence>
<reference evidence="1 2" key="1">
    <citation type="journal article" date="2020" name="Cell">
        <title>Large-Scale Comparative Analyses of Tick Genomes Elucidate Their Genetic Diversity and Vector Capacities.</title>
        <authorList>
            <consortium name="Tick Genome and Microbiome Consortium (TIGMIC)"/>
            <person name="Jia N."/>
            <person name="Wang J."/>
            <person name="Shi W."/>
            <person name="Du L."/>
            <person name="Sun Y."/>
            <person name="Zhan W."/>
            <person name="Jiang J.F."/>
            <person name="Wang Q."/>
            <person name="Zhang B."/>
            <person name="Ji P."/>
            <person name="Bell-Sakyi L."/>
            <person name="Cui X.M."/>
            <person name="Yuan T.T."/>
            <person name="Jiang B.G."/>
            <person name="Yang W.F."/>
            <person name="Lam T.T."/>
            <person name="Chang Q.C."/>
            <person name="Ding S.J."/>
            <person name="Wang X.J."/>
            <person name="Zhu J.G."/>
            <person name="Ruan X.D."/>
            <person name="Zhao L."/>
            <person name="Wei J.T."/>
            <person name="Ye R.Z."/>
            <person name="Que T.C."/>
            <person name="Du C.H."/>
            <person name="Zhou Y.H."/>
            <person name="Cheng J.X."/>
            <person name="Dai P.F."/>
            <person name="Guo W.B."/>
            <person name="Han X.H."/>
            <person name="Huang E.J."/>
            <person name="Li L.F."/>
            <person name="Wei W."/>
            <person name="Gao Y.C."/>
            <person name="Liu J.Z."/>
            <person name="Shao H.Z."/>
            <person name="Wang X."/>
            <person name="Wang C.C."/>
            <person name="Yang T.C."/>
            <person name="Huo Q.B."/>
            <person name="Li W."/>
            <person name="Chen H.Y."/>
            <person name="Chen S.E."/>
            <person name="Zhou L.G."/>
            <person name="Ni X.B."/>
            <person name="Tian J.H."/>
            <person name="Sheng Y."/>
            <person name="Liu T."/>
            <person name="Pan Y.S."/>
            <person name="Xia L.Y."/>
            <person name="Li J."/>
            <person name="Zhao F."/>
            <person name="Cao W.C."/>
        </authorList>
    </citation>
    <scope>NUCLEOTIDE SEQUENCE [LARGE SCALE GENOMIC DNA]</scope>
    <source>
        <strain evidence="1">Iper-2018</strain>
    </source>
</reference>
<accession>A0AC60QDV9</accession>
<protein>
    <submittedName>
        <fullName evidence="1">Uncharacterized protein</fullName>
    </submittedName>
</protein>
<organism evidence="1 2">
    <name type="scientific">Ixodes persulcatus</name>
    <name type="common">Taiga tick</name>
    <dbReference type="NCBI Taxonomy" id="34615"/>
    <lineage>
        <taxon>Eukaryota</taxon>
        <taxon>Metazoa</taxon>
        <taxon>Ecdysozoa</taxon>
        <taxon>Arthropoda</taxon>
        <taxon>Chelicerata</taxon>
        <taxon>Arachnida</taxon>
        <taxon>Acari</taxon>
        <taxon>Parasitiformes</taxon>
        <taxon>Ixodida</taxon>
        <taxon>Ixodoidea</taxon>
        <taxon>Ixodidae</taxon>
        <taxon>Ixodinae</taxon>
        <taxon>Ixodes</taxon>
    </lineage>
</organism>
<sequence>MSALLGTQVRYPGKVNPADLGPEHYVKLSPCLPQDACKDDAFKRMKLRPDLDNSRAWSILGTHVGRDDWWQRWDGLERRRLRGVATRRMLTFGTTSPAAEGLLQSATAAQMAVALAIGGGDGRRRPWFFVSLRYPGKVNPADLGPEHYVKLSPCLPQDACKDDAFKRMELRPDLDPSRAWSILGTHVGRDIVASNLSLGAIASGLRSRDGIFGA</sequence>
<keyword evidence="2" id="KW-1185">Reference proteome</keyword>
<name>A0AC60QDV9_IXOPE</name>
<dbReference type="EMBL" id="JABSTQ010009163">
    <property type="protein sequence ID" value="KAG0432289.1"/>
    <property type="molecule type" value="Genomic_DNA"/>
</dbReference>
<dbReference type="Proteomes" id="UP000805193">
    <property type="component" value="Unassembled WGS sequence"/>
</dbReference>
<evidence type="ECO:0000313" key="1">
    <source>
        <dbReference type="EMBL" id="KAG0432289.1"/>
    </source>
</evidence>